<dbReference type="PIRSF" id="PIRSF017082">
    <property type="entry name" value="YflP"/>
    <property type="match status" value="1"/>
</dbReference>
<dbReference type="SUPFAM" id="SSF53850">
    <property type="entry name" value="Periplasmic binding protein-like II"/>
    <property type="match status" value="1"/>
</dbReference>
<name>A0A3P4B3S5_9BURK</name>
<evidence type="ECO:0000256" key="2">
    <source>
        <dbReference type="SAM" id="SignalP"/>
    </source>
</evidence>
<keyword evidence="4" id="KW-1185">Reference proteome</keyword>
<organism evidence="3 4">
    <name type="scientific">Pigmentiphaga humi</name>
    <dbReference type="NCBI Taxonomy" id="2478468"/>
    <lineage>
        <taxon>Bacteria</taxon>
        <taxon>Pseudomonadati</taxon>
        <taxon>Pseudomonadota</taxon>
        <taxon>Betaproteobacteria</taxon>
        <taxon>Burkholderiales</taxon>
        <taxon>Alcaligenaceae</taxon>
        <taxon>Pigmentiphaga</taxon>
    </lineage>
</organism>
<dbReference type="InterPro" id="IPR042100">
    <property type="entry name" value="Bug_dom1"/>
</dbReference>
<reference evidence="3 4" key="1">
    <citation type="submission" date="2018-10" db="EMBL/GenBank/DDBJ databases">
        <authorList>
            <person name="Criscuolo A."/>
        </authorList>
    </citation>
    <scope>NUCLEOTIDE SEQUENCE [LARGE SCALE GENOMIC DNA]</scope>
    <source>
        <strain evidence="3">DnA1</strain>
    </source>
</reference>
<dbReference type="PANTHER" id="PTHR42928:SF5">
    <property type="entry name" value="BLR1237 PROTEIN"/>
    <property type="match status" value="1"/>
</dbReference>
<dbReference type="OrthoDB" id="8886464at2"/>
<keyword evidence="3" id="KW-0675">Receptor</keyword>
<feature type="signal peptide" evidence="2">
    <location>
        <begin position="1"/>
        <end position="31"/>
    </location>
</feature>
<dbReference type="Proteomes" id="UP000277294">
    <property type="component" value="Unassembled WGS sequence"/>
</dbReference>
<dbReference type="Gene3D" id="3.40.190.150">
    <property type="entry name" value="Bordetella uptake gene, domain 1"/>
    <property type="match status" value="1"/>
</dbReference>
<dbReference type="RefSeq" id="WP_124079679.1">
    <property type="nucleotide sequence ID" value="NZ_UWPJ01000017.1"/>
</dbReference>
<dbReference type="Pfam" id="PF03401">
    <property type="entry name" value="TctC"/>
    <property type="match status" value="1"/>
</dbReference>
<dbReference type="CDD" id="cd13578">
    <property type="entry name" value="PBP2_Bug27"/>
    <property type="match status" value="1"/>
</dbReference>
<dbReference type="PANTHER" id="PTHR42928">
    <property type="entry name" value="TRICARBOXYLATE-BINDING PROTEIN"/>
    <property type="match status" value="1"/>
</dbReference>
<evidence type="ECO:0000313" key="4">
    <source>
        <dbReference type="Proteomes" id="UP000277294"/>
    </source>
</evidence>
<proteinExistence type="inferred from homology"/>
<sequence>MGSHAHPASRAAHLALAALLTGIALSMPASAESPDGYPSRPITIVVPYPAGGGADTIARLLAQNLSRHLNDRPIVVDNRTGAVGNIGSSYVARAPADGYTLLLNNNTITINAALDYTRGYDVTKDLQPVSLLASSPVAIGVTASVPAGNLAELVDYVRSNPDKANYASCGNGSPQHLVGAGFNQYAHTAVLHVPYNGCAPAVSAGLGNQVPIIFSTIPNLTPYASGNKLRMLAVSSAKRLSFMPQVPAMAETPLFKDMDLTVWFGLFAPAKTPEAIRRRIETAVAAVLADPGFKRELNDRYYEVDARGAEAFRQQIGQDLTVYSQLGKRANIRLE</sequence>
<gene>
    <name evidence="3" type="ORF">PIGHUM_02243</name>
</gene>
<protein>
    <submittedName>
        <fullName evidence="3">Tripartite tricarboxylate transporter family receptor</fullName>
    </submittedName>
</protein>
<evidence type="ECO:0000256" key="1">
    <source>
        <dbReference type="ARBA" id="ARBA00006987"/>
    </source>
</evidence>
<accession>A0A3P4B3S5</accession>
<dbReference type="InterPro" id="IPR005064">
    <property type="entry name" value="BUG"/>
</dbReference>
<dbReference type="Gene3D" id="3.40.190.10">
    <property type="entry name" value="Periplasmic binding protein-like II"/>
    <property type="match status" value="1"/>
</dbReference>
<feature type="chain" id="PRO_5017935743" evidence="2">
    <location>
        <begin position="32"/>
        <end position="335"/>
    </location>
</feature>
<keyword evidence="2" id="KW-0732">Signal</keyword>
<dbReference type="AlphaFoldDB" id="A0A3P4B3S5"/>
<comment type="similarity">
    <text evidence="1">Belongs to the UPF0065 (bug) family.</text>
</comment>
<dbReference type="EMBL" id="UWPJ01000017">
    <property type="protein sequence ID" value="VCU70176.1"/>
    <property type="molecule type" value="Genomic_DNA"/>
</dbReference>
<evidence type="ECO:0000313" key="3">
    <source>
        <dbReference type="EMBL" id="VCU70176.1"/>
    </source>
</evidence>